<dbReference type="OrthoDB" id="3052118at2759"/>
<feature type="domain" description="2OGFeDO JBP1/TET oxygenase" evidence="6">
    <location>
        <begin position="3"/>
        <end position="89"/>
    </location>
</feature>
<name>A0A4S8MT48_DENBC</name>
<accession>A0A4S8MT48</accession>
<dbReference type="Pfam" id="PF12851">
    <property type="entry name" value="Tet_JBP"/>
    <property type="match status" value="1"/>
</dbReference>
<dbReference type="EMBL" id="ML179046">
    <property type="protein sequence ID" value="THV05849.1"/>
    <property type="molecule type" value="Genomic_DNA"/>
</dbReference>
<keyword evidence="4" id="KW-0560">Oxidoreductase</keyword>
<feature type="non-terminal residue" evidence="7">
    <location>
        <position position="1"/>
    </location>
</feature>
<evidence type="ECO:0000256" key="5">
    <source>
        <dbReference type="ARBA" id="ARBA00023004"/>
    </source>
</evidence>
<dbReference type="AlphaFoldDB" id="A0A4S8MT48"/>
<dbReference type="GO" id="GO:0046872">
    <property type="term" value="F:metal ion binding"/>
    <property type="evidence" value="ECO:0007669"/>
    <property type="project" value="UniProtKB-KW"/>
</dbReference>
<evidence type="ECO:0000313" key="7">
    <source>
        <dbReference type="EMBL" id="THV05849.1"/>
    </source>
</evidence>
<dbReference type="Gene3D" id="3.60.130.30">
    <property type="match status" value="1"/>
</dbReference>
<proteinExistence type="predicted"/>
<keyword evidence="5" id="KW-0408">Iron</keyword>
<evidence type="ECO:0000256" key="1">
    <source>
        <dbReference type="ARBA" id="ARBA00001954"/>
    </source>
</evidence>
<protein>
    <recommendedName>
        <fullName evidence="6">2OGFeDO JBP1/TET oxygenase domain-containing protein</fullName>
    </recommendedName>
</protein>
<keyword evidence="3" id="KW-0223">Dioxygenase</keyword>
<evidence type="ECO:0000313" key="8">
    <source>
        <dbReference type="Proteomes" id="UP000297245"/>
    </source>
</evidence>
<sequence length="92" mass="10269">KQWNSVFSALSVIASRTAVPHVDSTGDCKYFDALVAIGTAKEARIVLCDLGAEFCYKPGTALFFSGKLWEHKVPDWFSGERICYASYMRPEI</sequence>
<keyword evidence="2" id="KW-0479">Metal-binding</keyword>
<gene>
    <name evidence="7" type="ORF">K435DRAFT_594683</name>
</gene>
<reference evidence="7 8" key="1">
    <citation type="journal article" date="2019" name="Nat. Ecol. Evol.">
        <title>Megaphylogeny resolves global patterns of mushroom evolution.</title>
        <authorList>
            <person name="Varga T."/>
            <person name="Krizsan K."/>
            <person name="Foldi C."/>
            <person name="Dima B."/>
            <person name="Sanchez-Garcia M."/>
            <person name="Sanchez-Ramirez S."/>
            <person name="Szollosi G.J."/>
            <person name="Szarkandi J.G."/>
            <person name="Papp V."/>
            <person name="Albert L."/>
            <person name="Andreopoulos W."/>
            <person name="Angelini C."/>
            <person name="Antonin V."/>
            <person name="Barry K.W."/>
            <person name="Bougher N.L."/>
            <person name="Buchanan P."/>
            <person name="Buyck B."/>
            <person name="Bense V."/>
            <person name="Catcheside P."/>
            <person name="Chovatia M."/>
            <person name="Cooper J."/>
            <person name="Damon W."/>
            <person name="Desjardin D."/>
            <person name="Finy P."/>
            <person name="Geml J."/>
            <person name="Haridas S."/>
            <person name="Hughes K."/>
            <person name="Justo A."/>
            <person name="Karasinski D."/>
            <person name="Kautmanova I."/>
            <person name="Kiss B."/>
            <person name="Kocsube S."/>
            <person name="Kotiranta H."/>
            <person name="LaButti K.M."/>
            <person name="Lechner B.E."/>
            <person name="Liimatainen K."/>
            <person name="Lipzen A."/>
            <person name="Lukacs Z."/>
            <person name="Mihaltcheva S."/>
            <person name="Morgado L.N."/>
            <person name="Niskanen T."/>
            <person name="Noordeloos M.E."/>
            <person name="Ohm R.A."/>
            <person name="Ortiz-Santana B."/>
            <person name="Ovrebo C."/>
            <person name="Racz N."/>
            <person name="Riley R."/>
            <person name="Savchenko A."/>
            <person name="Shiryaev A."/>
            <person name="Soop K."/>
            <person name="Spirin V."/>
            <person name="Szebenyi C."/>
            <person name="Tomsovsky M."/>
            <person name="Tulloss R.E."/>
            <person name="Uehling J."/>
            <person name="Grigoriev I.V."/>
            <person name="Vagvolgyi C."/>
            <person name="Papp T."/>
            <person name="Martin F.M."/>
            <person name="Miettinen O."/>
            <person name="Hibbett D.S."/>
            <person name="Nagy L.G."/>
        </authorList>
    </citation>
    <scope>NUCLEOTIDE SEQUENCE [LARGE SCALE GENOMIC DNA]</scope>
    <source>
        <strain evidence="7 8">CBS 962.96</strain>
    </source>
</reference>
<keyword evidence="8" id="KW-1185">Reference proteome</keyword>
<dbReference type="Proteomes" id="UP000297245">
    <property type="component" value="Unassembled WGS sequence"/>
</dbReference>
<comment type="cofactor">
    <cofactor evidence="1">
        <name>Fe(2+)</name>
        <dbReference type="ChEBI" id="CHEBI:29033"/>
    </cofactor>
</comment>
<evidence type="ECO:0000256" key="2">
    <source>
        <dbReference type="ARBA" id="ARBA00022723"/>
    </source>
</evidence>
<evidence type="ECO:0000256" key="4">
    <source>
        <dbReference type="ARBA" id="ARBA00023002"/>
    </source>
</evidence>
<evidence type="ECO:0000256" key="3">
    <source>
        <dbReference type="ARBA" id="ARBA00022964"/>
    </source>
</evidence>
<organism evidence="7 8">
    <name type="scientific">Dendrothele bispora (strain CBS 962.96)</name>
    <dbReference type="NCBI Taxonomy" id="1314807"/>
    <lineage>
        <taxon>Eukaryota</taxon>
        <taxon>Fungi</taxon>
        <taxon>Dikarya</taxon>
        <taxon>Basidiomycota</taxon>
        <taxon>Agaricomycotina</taxon>
        <taxon>Agaricomycetes</taxon>
        <taxon>Agaricomycetidae</taxon>
        <taxon>Agaricales</taxon>
        <taxon>Agaricales incertae sedis</taxon>
        <taxon>Dendrothele</taxon>
    </lineage>
</organism>
<dbReference type="InterPro" id="IPR024779">
    <property type="entry name" value="2OGFeDO_JBP1/TET_oxygenase_dom"/>
</dbReference>
<feature type="non-terminal residue" evidence="7">
    <location>
        <position position="92"/>
    </location>
</feature>
<evidence type="ECO:0000259" key="6">
    <source>
        <dbReference type="Pfam" id="PF12851"/>
    </source>
</evidence>
<dbReference type="GO" id="GO:0051213">
    <property type="term" value="F:dioxygenase activity"/>
    <property type="evidence" value="ECO:0007669"/>
    <property type="project" value="UniProtKB-KW"/>
</dbReference>